<dbReference type="RefSeq" id="WP_031504270.1">
    <property type="nucleotide sequence ID" value="NC_022795.1"/>
</dbReference>
<dbReference type="EMBL" id="CP007141">
    <property type="protein sequence ID" value="AJC74826.1"/>
    <property type="molecule type" value="Genomic_DNA"/>
</dbReference>
<dbReference type="PaxDb" id="1123384-AJ81_07435"/>
<evidence type="ECO:0000313" key="1">
    <source>
        <dbReference type="EMBL" id="AJC74826.1"/>
    </source>
</evidence>
<reference evidence="1 2" key="1">
    <citation type="submission" date="2014-01" db="EMBL/GenBank/DDBJ databases">
        <title>Genome sequencing of Thermotog hypogea.</title>
        <authorList>
            <person name="Zhang X."/>
            <person name="Alvare G."/>
            <person name="Fristensky B."/>
            <person name="Chen L."/>
            <person name="Suen T."/>
            <person name="Chen Q."/>
            <person name="Ma K."/>
        </authorList>
    </citation>
    <scope>NUCLEOTIDE SEQUENCE [LARGE SCALE GENOMIC DNA]</scope>
    <source>
        <strain evidence="1 2">DSM 11164</strain>
    </source>
</reference>
<dbReference type="Proteomes" id="UP000077469">
    <property type="component" value="Chromosome"/>
</dbReference>
<organism evidence="1 2">
    <name type="scientific">Pseudothermotoga hypogea DSM 11164 = NBRC 106472</name>
    <dbReference type="NCBI Taxonomy" id="1123384"/>
    <lineage>
        <taxon>Bacteria</taxon>
        <taxon>Thermotogati</taxon>
        <taxon>Thermotogota</taxon>
        <taxon>Thermotogae</taxon>
        <taxon>Thermotogales</taxon>
        <taxon>Thermotogaceae</taxon>
        <taxon>Pseudothermotoga</taxon>
    </lineage>
</organism>
<sequence>MKRLIFALMVLMVASIVVSQHQLNLLDYELVVYRVSVEDRTALISLQISETNTGGYEVIYTVKFSVIDELDYEVFAVPYMYLMMSYIYNPAFLPFLGMIDLDNPSTVNLYGIKIVYEKDEKVGKYTGKRFSLYSSDQKLFTWVASKQIELPLKFEIPEQGYVAELVEFRKR</sequence>
<evidence type="ECO:0000313" key="2">
    <source>
        <dbReference type="Proteomes" id="UP000077469"/>
    </source>
</evidence>
<dbReference type="PATRIC" id="fig|1123384.7.peg.1491"/>
<accession>A0A0X1KUF1</accession>
<proteinExistence type="predicted"/>
<gene>
    <name evidence="1" type="ORF">AJ81_07435</name>
</gene>
<dbReference type="OrthoDB" id="47789at2"/>
<dbReference type="KEGG" id="phy:AJ81_07435"/>
<dbReference type="AlphaFoldDB" id="A0A0X1KUF1"/>
<name>A0A0X1KUF1_9THEM</name>
<dbReference type="STRING" id="1123384.AJ81_07435"/>
<keyword evidence="2" id="KW-1185">Reference proteome</keyword>
<protein>
    <submittedName>
        <fullName evidence="1">Uncharacterized protein</fullName>
    </submittedName>
</protein>